<dbReference type="GO" id="GO:0003677">
    <property type="term" value="F:DNA binding"/>
    <property type="evidence" value="ECO:0007669"/>
    <property type="project" value="InterPro"/>
</dbReference>
<evidence type="ECO:0000256" key="3">
    <source>
        <dbReference type="ARBA" id="ARBA00022853"/>
    </source>
</evidence>
<feature type="compositionally biased region" description="Basic and acidic residues" evidence="5">
    <location>
        <begin position="928"/>
        <end position="948"/>
    </location>
</feature>
<dbReference type="SUPFAM" id="SSF48371">
    <property type="entry name" value="ARM repeat"/>
    <property type="match status" value="1"/>
</dbReference>
<feature type="compositionally biased region" description="Polar residues" evidence="5">
    <location>
        <begin position="693"/>
        <end position="705"/>
    </location>
</feature>
<reference evidence="7" key="1">
    <citation type="submission" date="2025-08" db="UniProtKB">
        <authorList>
            <consortium name="Ensembl"/>
        </authorList>
    </citation>
    <scope>IDENTIFICATION</scope>
</reference>
<dbReference type="Pfam" id="PF12031">
    <property type="entry name" value="BAF250_C"/>
    <property type="match status" value="1"/>
</dbReference>
<feature type="compositionally biased region" description="Polar residues" evidence="5">
    <location>
        <begin position="16"/>
        <end position="27"/>
    </location>
</feature>
<feature type="compositionally biased region" description="Basic and acidic residues" evidence="5">
    <location>
        <begin position="956"/>
        <end position="983"/>
    </location>
</feature>
<feature type="region of interest" description="Disordered" evidence="5">
    <location>
        <begin position="154"/>
        <end position="176"/>
    </location>
</feature>
<accession>A0A3B3QQC0</accession>
<dbReference type="SMART" id="SM01014">
    <property type="entry name" value="ARID"/>
    <property type="match status" value="1"/>
</dbReference>
<comment type="subcellular location">
    <subcellularLocation>
        <location evidence="1">Nucleus</location>
    </subcellularLocation>
</comment>
<keyword evidence="2" id="KW-0597">Phosphoprotein</keyword>
<dbReference type="Ensembl" id="ENSPKIT00000031684.1">
    <property type="protein sequence ID" value="ENSPKIP00000007621.1"/>
    <property type="gene ID" value="ENSPKIG00000023438.1"/>
</dbReference>
<feature type="compositionally biased region" description="Polar residues" evidence="5">
    <location>
        <begin position="448"/>
        <end position="460"/>
    </location>
</feature>
<protein>
    <submittedName>
        <fullName evidence="7">AT-rich interactive domain 1B</fullName>
    </submittedName>
</protein>
<dbReference type="GO" id="GO:0005654">
    <property type="term" value="C:nucleoplasm"/>
    <property type="evidence" value="ECO:0007669"/>
    <property type="project" value="TreeGrafter"/>
</dbReference>
<feature type="region of interest" description="Disordered" evidence="5">
    <location>
        <begin position="1"/>
        <end position="121"/>
    </location>
</feature>
<evidence type="ECO:0000259" key="6">
    <source>
        <dbReference type="PROSITE" id="PS51011"/>
    </source>
</evidence>
<feature type="compositionally biased region" description="Low complexity" evidence="5">
    <location>
        <begin position="233"/>
        <end position="244"/>
    </location>
</feature>
<evidence type="ECO:0000256" key="4">
    <source>
        <dbReference type="ARBA" id="ARBA00023242"/>
    </source>
</evidence>
<evidence type="ECO:0000256" key="2">
    <source>
        <dbReference type="ARBA" id="ARBA00022553"/>
    </source>
</evidence>
<proteinExistence type="predicted"/>
<dbReference type="Proteomes" id="UP000261540">
    <property type="component" value="Unplaced"/>
</dbReference>
<dbReference type="InterPro" id="IPR033388">
    <property type="entry name" value="BAF250_C"/>
</dbReference>
<dbReference type="GO" id="GO:0016514">
    <property type="term" value="C:SWI/SNF complex"/>
    <property type="evidence" value="ECO:0007669"/>
    <property type="project" value="InterPro"/>
</dbReference>
<keyword evidence="3" id="KW-0156">Chromatin regulator</keyword>
<keyword evidence="8" id="KW-1185">Reference proteome</keyword>
<dbReference type="PANTHER" id="PTHR12656">
    <property type="entry name" value="BRG-1 ASSOCIATED FACTOR 250 BAF250"/>
    <property type="match status" value="1"/>
</dbReference>
<evidence type="ECO:0000313" key="7">
    <source>
        <dbReference type="Ensembl" id="ENSPKIP00000007621.1"/>
    </source>
</evidence>
<dbReference type="InterPro" id="IPR016024">
    <property type="entry name" value="ARM-type_fold"/>
</dbReference>
<evidence type="ECO:0000256" key="5">
    <source>
        <dbReference type="SAM" id="MobiDB-lite"/>
    </source>
</evidence>
<feature type="compositionally biased region" description="Low complexity" evidence="5">
    <location>
        <begin position="604"/>
        <end position="618"/>
    </location>
</feature>
<dbReference type="InterPro" id="IPR001606">
    <property type="entry name" value="ARID_dom"/>
</dbReference>
<dbReference type="InterPro" id="IPR011989">
    <property type="entry name" value="ARM-like"/>
</dbReference>
<dbReference type="PANTHER" id="PTHR12656:SF11">
    <property type="entry name" value="AT-RICH INTERACTIVE DOMAIN-CONTAINING PROTEIN 1B"/>
    <property type="match status" value="1"/>
</dbReference>
<feature type="region of interest" description="Disordered" evidence="5">
    <location>
        <begin position="910"/>
        <end position="983"/>
    </location>
</feature>
<dbReference type="Pfam" id="PF01388">
    <property type="entry name" value="ARID"/>
    <property type="match status" value="1"/>
</dbReference>
<dbReference type="PROSITE" id="PS51011">
    <property type="entry name" value="ARID"/>
    <property type="match status" value="1"/>
</dbReference>
<dbReference type="InterPro" id="IPR036431">
    <property type="entry name" value="ARID_dom_sf"/>
</dbReference>
<feature type="region of interest" description="Disordered" evidence="5">
    <location>
        <begin position="597"/>
        <end position="767"/>
    </location>
</feature>
<feature type="compositionally biased region" description="Polar residues" evidence="5">
    <location>
        <begin position="406"/>
        <end position="426"/>
    </location>
</feature>
<name>A0A3B3QQC0_9TELE</name>
<dbReference type="Gene3D" id="1.10.150.60">
    <property type="entry name" value="ARID DNA-binding domain"/>
    <property type="match status" value="1"/>
</dbReference>
<dbReference type="STRING" id="1676925.ENSPKIP00000007621"/>
<keyword evidence="4" id="KW-0539">Nucleus</keyword>
<dbReference type="GO" id="GO:0045893">
    <property type="term" value="P:positive regulation of DNA-templated transcription"/>
    <property type="evidence" value="ECO:0007669"/>
    <property type="project" value="TreeGrafter"/>
</dbReference>
<dbReference type="GO" id="GO:0006338">
    <property type="term" value="P:chromatin remodeling"/>
    <property type="evidence" value="ECO:0007669"/>
    <property type="project" value="InterPro"/>
</dbReference>
<dbReference type="GO" id="GO:0006357">
    <property type="term" value="P:regulation of transcription by RNA polymerase II"/>
    <property type="evidence" value="ECO:0007669"/>
    <property type="project" value="TreeGrafter"/>
</dbReference>
<feature type="compositionally biased region" description="Low complexity" evidence="5">
    <location>
        <begin position="706"/>
        <end position="727"/>
    </location>
</feature>
<evidence type="ECO:0000256" key="1">
    <source>
        <dbReference type="ARBA" id="ARBA00004123"/>
    </source>
</evidence>
<dbReference type="InterPro" id="IPR021906">
    <property type="entry name" value="BAF250/Osa"/>
</dbReference>
<feature type="compositionally biased region" description="Pro residues" evidence="5">
    <location>
        <begin position="434"/>
        <end position="443"/>
    </location>
</feature>
<feature type="domain" description="ARID" evidence="6">
    <location>
        <begin position="286"/>
        <end position="377"/>
    </location>
</feature>
<feature type="region of interest" description="Disordered" evidence="5">
    <location>
        <begin position="473"/>
        <end position="492"/>
    </location>
</feature>
<dbReference type="GO" id="GO:0071565">
    <property type="term" value="C:nBAF complex"/>
    <property type="evidence" value="ECO:0007669"/>
    <property type="project" value="TreeGrafter"/>
</dbReference>
<dbReference type="GO" id="GO:0031491">
    <property type="term" value="F:nucleosome binding"/>
    <property type="evidence" value="ECO:0007669"/>
    <property type="project" value="TreeGrafter"/>
</dbReference>
<dbReference type="GeneTree" id="ENSGT00940000155634"/>
<dbReference type="GO" id="GO:0035176">
    <property type="term" value="P:social behavior"/>
    <property type="evidence" value="ECO:0007669"/>
    <property type="project" value="Ensembl"/>
</dbReference>
<evidence type="ECO:0000313" key="8">
    <source>
        <dbReference type="Proteomes" id="UP000261540"/>
    </source>
</evidence>
<feature type="compositionally biased region" description="Basic and acidic residues" evidence="5">
    <location>
        <begin position="201"/>
        <end position="221"/>
    </location>
</feature>
<reference evidence="7" key="2">
    <citation type="submission" date="2025-09" db="UniProtKB">
        <authorList>
            <consortium name="Ensembl"/>
        </authorList>
    </citation>
    <scope>IDENTIFICATION</scope>
</reference>
<sequence length="1381" mass="148389">MAQQSVGGVTDAGTHATMSQAPMSQERGNYPRLPGYGGAPAASYGVPGSGVGSSPMHGQGPGQPCGSMPAGRGVGMAAGVGSRPYPGNTGGLAPGSPGMPQPSGPGMGRPQPSGGRKSQEVAVSAMQAGGSTTASRQGSYPGVNHMGMIGSAAPYSQPVGNSSGRMTPQAPPYNAPPSGKVAEGIFGAVWSYRKGSCHDNTKLDSKEESAGLEPQKAKDGYLSRCPSRPPTPSALSPSPASLSSYHGDDSDSISSPAWPRTPSSPPNSSSTLSGEKITKLYQMGVEPERQAWVERYLAFMEDRGTPVTSLPSVGRKPLDLCRLYMCVKEIGGLATVNKTKKWRELSSHLNMGASNSVASSLKKHYIQYLFAFECQVERGEEPPPEIFAAADSKKQQTPKIQPPSPANSGSLQGPHTPQSTGSSSVTEAGGDLKPPTPAPPTPAPHTQMIPQQGGRNSSTVSVQDPFAEVNDPIFQKCTPMNPGAPYHPQGGNMPEAVMRMQYEANKDPFGAARKGMAPSEHFGDGHMAGSGMQEAYGRGPPPGAMPAPGVGQRPQYPYGPGYDRRWVLSPAFTPLQGYKRPMEGMYAPPAKRHEGDVYAGPYGGQQSDSYGPYGSYSGPERRPMQNPFPYAYGRERMPPSGPVPPHAMGSGEGPQPRMWPSRTDVNYPYPSRHGQGVTYPLGRGDEGEGLPGQDSSWSGATGQRQPSFHPSATSPSSSSGPMPHMSTRPPPPSSYQTPPAMAASHIPRDPSPAPFQRSMEVHPSTSKGHFVASVKPAKLGMPVPMPGPPPAPGMPGQAPPPVLQREVNYPPSSVEGTQALLKPRRKLTSKDTGTPEAWRVMMSLKSGLLAESTWALDTINVLLYDDSTVASFTLSQLPGFLELIVEYFRRCLIEMFGILKEYEVGTPGQKTLLGPAPRQKEEDPEPPGEPHLKGMDEEEHEEKSKDFSEGTCPLEPRPKQASRYDKFPLKVEDNDWDGPHEDLLNGEGFTSGLLHWQAGGGDSTAHIQTHFERKTSSLWGREEEPEPAETSEKTCHNRAAWWPPVSFEFGTLEDEPRCRDDAPLSVAANWQDSLARRCICISNVVRGLSFVPGNDTEMSRHPGLVLILGRLVLLHHEHLERKRPLPIRRDGDRDGEEEDHGLACSRDEWRWDCLATLRENTMVTLANIAGQLDLSPYPESICLPLLDGLLHWMVCPSAESRDPFPMAGPYSALTPQRLVLECLCKLSVQDGNVDLLLATPPMSRQQRLYTALVRHVGERRSQVCREMAVAVLSNLARGDPTAARAIALQRGGVGSLIGFLEDGVAVAQYQHGPHGPPHPEPPSVSMMCRAAKALLAMAEVEENRSEFVLYEGRLLDITVSSVLNAAVSSILCQVLFKIGRF</sequence>
<dbReference type="Gene3D" id="1.25.10.10">
    <property type="entry name" value="Leucine-rich Repeat Variant"/>
    <property type="match status" value="1"/>
</dbReference>
<dbReference type="GO" id="GO:0036269">
    <property type="term" value="P:swimming behavior"/>
    <property type="evidence" value="ECO:0007669"/>
    <property type="project" value="Ensembl"/>
</dbReference>
<feature type="region of interest" description="Disordered" evidence="5">
    <location>
        <begin position="390"/>
        <end position="460"/>
    </location>
</feature>
<feature type="region of interest" description="Disordered" evidence="5">
    <location>
        <begin position="1013"/>
        <end position="1035"/>
    </location>
</feature>
<dbReference type="SMART" id="SM00501">
    <property type="entry name" value="BRIGHT"/>
    <property type="match status" value="1"/>
</dbReference>
<feature type="region of interest" description="Disordered" evidence="5">
    <location>
        <begin position="201"/>
        <end position="275"/>
    </location>
</feature>
<organism evidence="7 8">
    <name type="scientific">Paramormyrops kingsleyae</name>
    <dbReference type="NCBI Taxonomy" id="1676925"/>
    <lineage>
        <taxon>Eukaryota</taxon>
        <taxon>Metazoa</taxon>
        <taxon>Chordata</taxon>
        <taxon>Craniata</taxon>
        <taxon>Vertebrata</taxon>
        <taxon>Euteleostomi</taxon>
        <taxon>Actinopterygii</taxon>
        <taxon>Neopterygii</taxon>
        <taxon>Teleostei</taxon>
        <taxon>Osteoglossocephala</taxon>
        <taxon>Osteoglossomorpha</taxon>
        <taxon>Osteoglossiformes</taxon>
        <taxon>Mormyridae</taxon>
        <taxon>Paramormyrops</taxon>
    </lineage>
</organism>
<dbReference type="GO" id="GO:0035060">
    <property type="term" value="C:brahma complex"/>
    <property type="evidence" value="ECO:0007669"/>
    <property type="project" value="InterPro"/>
</dbReference>
<dbReference type="SUPFAM" id="SSF46774">
    <property type="entry name" value="ARID-like"/>
    <property type="match status" value="1"/>
</dbReference>